<gene>
    <name evidence="1" type="ORF">TIRI35C_2027</name>
</gene>
<reference evidence="1 2" key="1">
    <citation type="submission" date="2020-09" db="EMBL/GenBank/DDBJ databases">
        <authorList>
            <person name="Courtine D."/>
        </authorList>
    </citation>
    <scope>NUCLEOTIDE SEQUENCE [LARGE SCALE GENOMIC DNA]</scope>
    <source>
        <strain evidence="1 2">IRI35c</strain>
    </source>
</reference>
<organism evidence="1 2">
    <name type="scientific">Thermococcus camini</name>
    <dbReference type="NCBI Taxonomy" id="2016373"/>
    <lineage>
        <taxon>Archaea</taxon>
        <taxon>Methanobacteriati</taxon>
        <taxon>Methanobacteriota</taxon>
        <taxon>Thermococci</taxon>
        <taxon>Thermococcales</taxon>
        <taxon>Thermococcaceae</taxon>
        <taxon>Thermococcus</taxon>
    </lineage>
</organism>
<keyword evidence="2" id="KW-1185">Reference proteome</keyword>
<dbReference type="EMBL" id="LR881183">
    <property type="protein sequence ID" value="CAD5245181.1"/>
    <property type="molecule type" value="Genomic_DNA"/>
</dbReference>
<dbReference type="KEGG" id="tcq:TIRI35C_2027"/>
<protein>
    <recommendedName>
        <fullName evidence="3">HicB-like antitoxin of toxin-antitoxin system domain-containing protein</fullName>
    </recommendedName>
</protein>
<dbReference type="InterPro" id="IPR035069">
    <property type="entry name" value="TTHA1013/TTHA0281-like"/>
</dbReference>
<evidence type="ECO:0000313" key="1">
    <source>
        <dbReference type="EMBL" id="CAD5245181.1"/>
    </source>
</evidence>
<dbReference type="SUPFAM" id="SSF143100">
    <property type="entry name" value="TTHA1013/TTHA0281-like"/>
    <property type="match status" value="1"/>
</dbReference>
<accession>A0A7G2D9L4</accession>
<dbReference type="Proteomes" id="UP000516304">
    <property type="component" value="Chromosome TIRI35C"/>
</dbReference>
<dbReference type="Gene3D" id="3.30.160.250">
    <property type="match status" value="1"/>
</dbReference>
<dbReference type="AlphaFoldDB" id="A0A7G2D9L4"/>
<dbReference type="GeneID" id="58919778"/>
<proteinExistence type="predicted"/>
<sequence>MIVKFDVYFDGEYWCARGINEDIFTQGKTLDELMENLQEAVELHFEEDIESGEKIIVMTLSEFEVSRVEQTASG</sequence>
<name>A0A7G2D9L4_9EURY</name>
<dbReference type="RefSeq" id="WP_188203231.1">
    <property type="nucleotide sequence ID" value="NZ_LR881183.1"/>
</dbReference>
<evidence type="ECO:0008006" key="3">
    <source>
        <dbReference type="Google" id="ProtNLM"/>
    </source>
</evidence>
<evidence type="ECO:0000313" key="2">
    <source>
        <dbReference type="Proteomes" id="UP000516304"/>
    </source>
</evidence>